<evidence type="ECO:0000259" key="2">
    <source>
        <dbReference type="Pfam" id="PF02181"/>
    </source>
</evidence>
<dbReference type="Gene3D" id="1.20.58.2220">
    <property type="entry name" value="Formin, FH2 domain"/>
    <property type="match status" value="1"/>
</dbReference>
<name>A0A8X8WV42_SALSN</name>
<reference evidence="3" key="1">
    <citation type="submission" date="2018-01" db="EMBL/GenBank/DDBJ databases">
        <authorList>
            <person name="Mao J.F."/>
        </authorList>
    </citation>
    <scope>NUCLEOTIDE SEQUENCE</scope>
    <source>
        <strain evidence="3">Huo1</strain>
        <tissue evidence="3">Leaf</tissue>
    </source>
</reference>
<accession>A0A8X8WV42</accession>
<feature type="domain" description="FH2" evidence="2">
    <location>
        <begin position="51"/>
        <end position="133"/>
    </location>
</feature>
<gene>
    <name evidence="3" type="ORF">SASPL_138400</name>
</gene>
<dbReference type="InterPro" id="IPR015425">
    <property type="entry name" value="FH2_Formin"/>
</dbReference>
<dbReference type="Proteomes" id="UP000298416">
    <property type="component" value="Unassembled WGS sequence"/>
</dbReference>
<keyword evidence="4" id="KW-1185">Reference proteome</keyword>
<dbReference type="EMBL" id="PNBA02000014">
    <property type="protein sequence ID" value="KAG6401541.1"/>
    <property type="molecule type" value="Genomic_DNA"/>
</dbReference>
<comment type="similarity">
    <text evidence="1">Belongs to the formin-like family. Class-I subfamily.</text>
</comment>
<dbReference type="InterPro" id="IPR042201">
    <property type="entry name" value="FH2_Formin_sf"/>
</dbReference>
<dbReference type="Pfam" id="PF02181">
    <property type="entry name" value="FH2"/>
    <property type="match status" value="1"/>
</dbReference>
<dbReference type="GO" id="GO:0045010">
    <property type="term" value="P:actin nucleation"/>
    <property type="evidence" value="ECO:0007669"/>
    <property type="project" value="InterPro"/>
</dbReference>
<dbReference type="PANTHER" id="PTHR23213">
    <property type="entry name" value="FORMIN-RELATED"/>
    <property type="match status" value="1"/>
</dbReference>
<organism evidence="3">
    <name type="scientific">Salvia splendens</name>
    <name type="common">Scarlet sage</name>
    <dbReference type="NCBI Taxonomy" id="180675"/>
    <lineage>
        <taxon>Eukaryota</taxon>
        <taxon>Viridiplantae</taxon>
        <taxon>Streptophyta</taxon>
        <taxon>Embryophyta</taxon>
        <taxon>Tracheophyta</taxon>
        <taxon>Spermatophyta</taxon>
        <taxon>Magnoliopsida</taxon>
        <taxon>eudicotyledons</taxon>
        <taxon>Gunneridae</taxon>
        <taxon>Pentapetalae</taxon>
        <taxon>asterids</taxon>
        <taxon>lamiids</taxon>
        <taxon>Lamiales</taxon>
        <taxon>Lamiaceae</taxon>
        <taxon>Nepetoideae</taxon>
        <taxon>Mentheae</taxon>
        <taxon>Salviinae</taxon>
        <taxon>Salvia</taxon>
        <taxon>Salvia subgen. Calosphace</taxon>
        <taxon>core Calosphace</taxon>
    </lineage>
</organism>
<dbReference type="AlphaFoldDB" id="A0A8X8WV42"/>
<evidence type="ECO:0000313" key="4">
    <source>
        <dbReference type="Proteomes" id="UP000298416"/>
    </source>
</evidence>
<comment type="caution">
    <text evidence="3">The sequence shown here is derived from an EMBL/GenBank/DDBJ whole genome shotgun (WGS) entry which is preliminary data.</text>
</comment>
<proteinExistence type="inferred from homology"/>
<dbReference type="PANTHER" id="PTHR23213:SF177">
    <property type="entry name" value="FORMIN-LIKE PROTEIN 11"/>
    <property type="match status" value="1"/>
</dbReference>
<sequence>MASQLQATTPESDWKSDVSADAFDESTFFPRRCCCTKHHDGDRSWWSDGVEAFKKVREWSELVAGPKWKTFIRRFNKAFLKEGERKLRELQGDEDRVLRLVREITEYFHGDVSKDESNPLRIFVIIRDFLSMLDN</sequence>
<dbReference type="InterPro" id="IPR027643">
    <property type="entry name" value="Formin-like_plant"/>
</dbReference>
<evidence type="ECO:0000256" key="1">
    <source>
        <dbReference type="ARBA" id="ARBA00025793"/>
    </source>
</evidence>
<evidence type="ECO:0000313" key="3">
    <source>
        <dbReference type="EMBL" id="KAG6401541.1"/>
    </source>
</evidence>
<dbReference type="GO" id="GO:0051015">
    <property type="term" value="F:actin filament binding"/>
    <property type="evidence" value="ECO:0007669"/>
    <property type="project" value="InterPro"/>
</dbReference>
<dbReference type="SUPFAM" id="SSF101447">
    <property type="entry name" value="Formin homology 2 domain (FH2 domain)"/>
    <property type="match status" value="1"/>
</dbReference>
<reference evidence="3" key="2">
    <citation type="submission" date="2020-08" db="EMBL/GenBank/DDBJ databases">
        <title>Plant Genome Project.</title>
        <authorList>
            <person name="Zhang R.-G."/>
        </authorList>
    </citation>
    <scope>NUCLEOTIDE SEQUENCE</scope>
    <source>
        <strain evidence="3">Huo1</strain>
        <tissue evidence="3">Leaf</tissue>
    </source>
</reference>
<protein>
    <recommendedName>
        <fullName evidence="2">FH2 domain-containing protein</fullName>
    </recommendedName>
</protein>